<reference evidence="12 13" key="1">
    <citation type="submission" date="2024-02" db="EMBL/GenBank/DDBJ databases">
        <title>The whole genome sequence of five bacterial samples isolated from Abu Dhabi Sabkha-shore region.</title>
        <authorList>
            <person name="Sudalaimuthuasari N."/>
            <person name="Sarfraz B."/>
            <person name="Tuyisabe J.D."/>
            <person name="Mugisha Ntwali L.D.M."/>
            <person name="Ali A.I.A.A."/>
            <person name="Almansoori S.Z.A."/>
            <person name="Alajami H.S.A."/>
            <person name="Almeqbaali A.A.S."/>
            <person name="Kundu B."/>
            <person name="Saeed E.E."/>
            <person name="Sukumarinath V."/>
            <person name="Mishra A.K."/>
            <person name="Hazzouri K.M."/>
            <person name="Almaskari R."/>
            <person name="Sharma A.K."/>
            <person name="Amiri K.M.A."/>
        </authorList>
    </citation>
    <scope>NUCLEOTIDE SEQUENCE [LARGE SCALE GENOMIC DNA]</scope>
    <source>
        <strain evidence="13">kcgeb_sd</strain>
    </source>
</reference>
<keyword evidence="12" id="KW-0238">DNA-binding</keyword>
<protein>
    <submittedName>
        <fullName evidence="12">Bifunctional DNA-binding transcriptional regulator/O6-methylguanine-DNA methyltransferase Ada</fullName>
        <ecNumber evidence="12">2.1.1.-</ecNumber>
    </submittedName>
</protein>
<dbReference type="InterPro" id="IPR035451">
    <property type="entry name" value="Ada-like_dom_sf"/>
</dbReference>
<dbReference type="SUPFAM" id="SSF57884">
    <property type="entry name" value="Ada DNA repair protein, N-terminal domain (N-Ada 10)"/>
    <property type="match status" value="1"/>
</dbReference>
<dbReference type="InterPro" id="IPR004026">
    <property type="entry name" value="Ada_DNA_repair_Zn-bd"/>
</dbReference>
<dbReference type="Pfam" id="PF02805">
    <property type="entry name" value="Ada_Zn_binding"/>
    <property type="match status" value="1"/>
</dbReference>
<dbReference type="EMBL" id="CP144918">
    <property type="protein sequence ID" value="WWA46629.1"/>
    <property type="molecule type" value="Genomic_DNA"/>
</dbReference>
<dbReference type="GO" id="GO:0032259">
    <property type="term" value="P:methylation"/>
    <property type="evidence" value="ECO:0007669"/>
    <property type="project" value="UniProtKB-KW"/>
</dbReference>
<evidence type="ECO:0000256" key="7">
    <source>
        <dbReference type="ARBA" id="ARBA00023159"/>
    </source>
</evidence>
<dbReference type="InterPro" id="IPR014048">
    <property type="entry name" value="MethylDNA_cys_MeTrfase_DNA-bd"/>
</dbReference>
<dbReference type="InterPro" id="IPR009057">
    <property type="entry name" value="Homeodomain-like_sf"/>
</dbReference>
<comment type="catalytic activity">
    <reaction evidence="1">
        <text>a 4-O-methyl-thymidine in DNA + L-cysteinyl-[protein] = a thymidine in DNA + S-methyl-L-cysteinyl-[protein]</text>
        <dbReference type="Rhea" id="RHEA:53428"/>
        <dbReference type="Rhea" id="RHEA-COMP:10131"/>
        <dbReference type="Rhea" id="RHEA-COMP:10132"/>
        <dbReference type="Rhea" id="RHEA-COMP:13555"/>
        <dbReference type="Rhea" id="RHEA-COMP:13556"/>
        <dbReference type="ChEBI" id="CHEBI:29950"/>
        <dbReference type="ChEBI" id="CHEBI:82612"/>
        <dbReference type="ChEBI" id="CHEBI:137386"/>
        <dbReference type="ChEBI" id="CHEBI:137387"/>
        <dbReference type="EC" id="2.1.1.63"/>
    </reaction>
</comment>
<dbReference type="InterPro" id="IPR018060">
    <property type="entry name" value="HTH_AraC"/>
</dbReference>
<dbReference type="CDD" id="cd06445">
    <property type="entry name" value="ATase"/>
    <property type="match status" value="1"/>
</dbReference>
<dbReference type="InterPro" id="IPR016221">
    <property type="entry name" value="Bifunct_regulatory_prot_Ada"/>
</dbReference>
<evidence type="ECO:0000256" key="3">
    <source>
        <dbReference type="ARBA" id="ARBA00022603"/>
    </source>
</evidence>
<dbReference type="PIRSF" id="PIRSF000409">
    <property type="entry name" value="Ada"/>
    <property type="match status" value="1"/>
</dbReference>
<dbReference type="Proteomes" id="UP001335183">
    <property type="component" value="Chromosome"/>
</dbReference>
<dbReference type="SUPFAM" id="SSF46767">
    <property type="entry name" value="Methylated DNA-protein cysteine methyltransferase, C-terminal domain"/>
    <property type="match status" value="1"/>
</dbReference>
<dbReference type="PROSITE" id="PS01124">
    <property type="entry name" value="HTH_ARAC_FAMILY_2"/>
    <property type="match status" value="1"/>
</dbReference>
<dbReference type="Gene3D" id="3.30.160.70">
    <property type="entry name" value="Methylated DNA-protein cysteine methyltransferase domain"/>
    <property type="match status" value="1"/>
</dbReference>
<dbReference type="Pfam" id="PF12833">
    <property type="entry name" value="HTH_18"/>
    <property type="match status" value="1"/>
</dbReference>
<name>A0ABZ2D164_9SPHN</name>
<organism evidence="12 13">
    <name type="scientific">Pelagerythrobacter marensis</name>
    <dbReference type="NCBI Taxonomy" id="543877"/>
    <lineage>
        <taxon>Bacteria</taxon>
        <taxon>Pseudomonadati</taxon>
        <taxon>Pseudomonadota</taxon>
        <taxon>Alphaproteobacteria</taxon>
        <taxon>Sphingomonadales</taxon>
        <taxon>Erythrobacteraceae</taxon>
        <taxon>Pelagerythrobacter</taxon>
    </lineage>
</organism>
<evidence type="ECO:0000256" key="9">
    <source>
        <dbReference type="ARBA" id="ARBA00023204"/>
    </source>
</evidence>
<dbReference type="SUPFAM" id="SSF53155">
    <property type="entry name" value="Methylated DNA-protein cysteine methyltransferase domain"/>
    <property type="match status" value="1"/>
</dbReference>
<keyword evidence="4 12" id="KW-0808">Transferase</keyword>
<dbReference type="PROSITE" id="PS00374">
    <property type="entry name" value="MGMT"/>
    <property type="match status" value="1"/>
</dbReference>
<evidence type="ECO:0000256" key="6">
    <source>
        <dbReference type="ARBA" id="ARBA00023015"/>
    </source>
</evidence>
<dbReference type="GO" id="GO:0008168">
    <property type="term" value="F:methyltransferase activity"/>
    <property type="evidence" value="ECO:0007669"/>
    <property type="project" value="UniProtKB-KW"/>
</dbReference>
<dbReference type="PANTHER" id="PTHR10815">
    <property type="entry name" value="METHYLATED-DNA--PROTEIN-CYSTEINE METHYLTRANSFERASE"/>
    <property type="match status" value="1"/>
</dbReference>
<comment type="catalytic activity">
    <reaction evidence="10">
        <text>a 6-O-methyl-2'-deoxyguanosine in DNA + L-cysteinyl-[protein] = S-methyl-L-cysteinyl-[protein] + a 2'-deoxyguanosine in DNA</text>
        <dbReference type="Rhea" id="RHEA:24000"/>
        <dbReference type="Rhea" id="RHEA-COMP:10131"/>
        <dbReference type="Rhea" id="RHEA-COMP:10132"/>
        <dbReference type="Rhea" id="RHEA-COMP:11367"/>
        <dbReference type="Rhea" id="RHEA-COMP:11368"/>
        <dbReference type="ChEBI" id="CHEBI:29950"/>
        <dbReference type="ChEBI" id="CHEBI:82612"/>
        <dbReference type="ChEBI" id="CHEBI:85445"/>
        <dbReference type="ChEBI" id="CHEBI:85448"/>
        <dbReference type="EC" id="2.1.1.63"/>
    </reaction>
</comment>
<dbReference type="PANTHER" id="PTHR10815:SF14">
    <property type="entry name" value="BIFUNCTIONAL TRANSCRIPTIONAL ACTIVATOR_DNA REPAIR ENZYME ADA"/>
    <property type="match status" value="1"/>
</dbReference>
<evidence type="ECO:0000256" key="8">
    <source>
        <dbReference type="ARBA" id="ARBA00023163"/>
    </source>
</evidence>
<evidence type="ECO:0000256" key="5">
    <source>
        <dbReference type="ARBA" id="ARBA00022763"/>
    </source>
</evidence>
<evidence type="ECO:0000256" key="1">
    <source>
        <dbReference type="ARBA" id="ARBA00001286"/>
    </source>
</evidence>
<dbReference type="NCBIfam" id="NF011964">
    <property type="entry name" value="PRK15435.1"/>
    <property type="match status" value="1"/>
</dbReference>
<evidence type="ECO:0000256" key="10">
    <source>
        <dbReference type="ARBA" id="ARBA00049348"/>
    </source>
</evidence>
<dbReference type="SMART" id="SM00342">
    <property type="entry name" value="HTH_ARAC"/>
    <property type="match status" value="1"/>
</dbReference>
<accession>A0ABZ2D164</accession>
<dbReference type="InterPro" id="IPR036217">
    <property type="entry name" value="MethylDNA_cys_MeTrfase_DNAb"/>
</dbReference>
<keyword evidence="8" id="KW-0804">Transcription</keyword>
<evidence type="ECO:0000313" key="13">
    <source>
        <dbReference type="Proteomes" id="UP001335183"/>
    </source>
</evidence>
<keyword evidence="6" id="KW-0805">Transcription regulation</keyword>
<dbReference type="Gene3D" id="3.40.10.10">
    <property type="entry name" value="DNA Methylphosphotriester Repair Domain"/>
    <property type="match status" value="1"/>
</dbReference>
<gene>
    <name evidence="12" type="primary">ada</name>
    <name evidence="12" type="ORF">V5F89_10120</name>
</gene>
<dbReference type="EC" id="2.1.1.-" evidence="12"/>
<evidence type="ECO:0000256" key="4">
    <source>
        <dbReference type="ARBA" id="ARBA00022679"/>
    </source>
</evidence>
<keyword evidence="7" id="KW-0010">Activator</keyword>
<dbReference type="InterPro" id="IPR036388">
    <property type="entry name" value="WH-like_DNA-bd_sf"/>
</dbReference>
<sequence length="350" mass="37191">MKGAAMISDDTAWAAVKRRDRSFDGHFVTGVLSTGIYCRPSCAARHPRRENVRFYASGAEARANGLRACKRCRPDDVARDEAAVVAAIDEIRQAADGLEGTPSLDTLAQVTGYSPSHFQRVFKRAIGLSPAAYARALREERARDALSEGASVTGAIYDAGFSGPSRFYDSTRGKLGMAPSAWANGGAGVAIRWAVVETTMGPMLVAATDKGVCRLSFGEGEADLRRRFPNAELVEGGAAFAKLLADVVATVESPGDFAHIPLDVKGTAFQEACWKALREIPPGETRTYSDIAAAAGNPKAVRAAGSANARNNVAVLIPCHRVVRSDGDLGGYAYGQDIKRELLKREGAKT</sequence>
<feature type="domain" description="HTH araC/xylS-type" evidence="11">
    <location>
        <begin position="82"/>
        <end position="185"/>
    </location>
</feature>
<evidence type="ECO:0000256" key="2">
    <source>
        <dbReference type="ARBA" id="ARBA00001947"/>
    </source>
</evidence>
<comment type="cofactor">
    <cofactor evidence="2">
        <name>Zn(2+)</name>
        <dbReference type="ChEBI" id="CHEBI:29105"/>
    </cofactor>
</comment>
<evidence type="ECO:0000259" key="11">
    <source>
        <dbReference type="PROSITE" id="PS01124"/>
    </source>
</evidence>
<keyword evidence="13" id="KW-1185">Reference proteome</keyword>
<dbReference type="NCBIfam" id="TIGR00589">
    <property type="entry name" value="ogt"/>
    <property type="match status" value="1"/>
</dbReference>
<keyword evidence="5" id="KW-0227">DNA damage</keyword>
<dbReference type="InterPro" id="IPR036631">
    <property type="entry name" value="MGMT_N_sf"/>
</dbReference>
<dbReference type="RefSeq" id="WP_338445527.1">
    <property type="nucleotide sequence ID" value="NZ_CP144918.1"/>
</dbReference>
<dbReference type="InterPro" id="IPR001497">
    <property type="entry name" value="MethylDNA_cys_MeTrfase_AS"/>
</dbReference>
<evidence type="ECO:0000313" key="12">
    <source>
        <dbReference type="EMBL" id="WWA46629.1"/>
    </source>
</evidence>
<dbReference type="SUPFAM" id="SSF46689">
    <property type="entry name" value="Homeodomain-like"/>
    <property type="match status" value="1"/>
</dbReference>
<keyword evidence="3 12" id="KW-0489">Methyltransferase</keyword>
<dbReference type="Gene3D" id="1.10.10.10">
    <property type="entry name" value="Winged helix-like DNA-binding domain superfamily/Winged helix DNA-binding domain"/>
    <property type="match status" value="1"/>
</dbReference>
<dbReference type="GO" id="GO:0003677">
    <property type="term" value="F:DNA binding"/>
    <property type="evidence" value="ECO:0007669"/>
    <property type="project" value="UniProtKB-KW"/>
</dbReference>
<proteinExistence type="predicted"/>
<dbReference type="Pfam" id="PF01035">
    <property type="entry name" value="DNA_binding_1"/>
    <property type="match status" value="1"/>
</dbReference>
<keyword evidence="9" id="KW-0234">DNA repair</keyword>
<dbReference type="Gene3D" id="1.10.10.60">
    <property type="entry name" value="Homeodomain-like"/>
    <property type="match status" value="1"/>
</dbReference>